<dbReference type="GO" id="GO:0004045">
    <property type="term" value="F:peptidyl-tRNA hydrolase activity"/>
    <property type="evidence" value="ECO:0007669"/>
    <property type="project" value="TreeGrafter"/>
</dbReference>
<evidence type="ECO:0000313" key="3">
    <source>
        <dbReference type="Proteomes" id="UP000750334"/>
    </source>
</evidence>
<proteinExistence type="predicted"/>
<dbReference type="InterPro" id="IPR000352">
    <property type="entry name" value="Pep_chain_release_fac_I"/>
</dbReference>
<name>A0A9P7BCL7_MAUEX</name>
<dbReference type="Proteomes" id="UP000750334">
    <property type="component" value="Unassembled WGS sequence"/>
</dbReference>
<dbReference type="PANTHER" id="PTHR11075">
    <property type="entry name" value="PEPTIDE CHAIN RELEASE FACTOR"/>
    <property type="match status" value="1"/>
</dbReference>
<dbReference type="PANTHER" id="PTHR11075:SF54">
    <property type="entry name" value="LARGE RIBOSOMAL SUBUNIT PROTEIN ML62"/>
    <property type="match status" value="1"/>
</dbReference>
<evidence type="ECO:0000259" key="1">
    <source>
        <dbReference type="Pfam" id="PF00472"/>
    </source>
</evidence>
<evidence type="ECO:0000313" key="2">
    <source>
        <dbReference type="EMBL" id="KAG0670235.1"/>
    </source>
</evidence>
<dbReference type="GO" id="GO:0016150">
    <property type="term" value="F:translation release factor activity, codon nonspecific"/>
    <property type="evidence" value="ECO:0007669"/>
    <property type="project" value="TreeGrafter"/>
</dbReference>
<dbReference type="Gene3D" id="3.30.160.20">
    <property type="match status" value="1"/>
</dbReference>
<reference evidence="2 3" key="1">
    <citation type="submission" date="2020-11" db="EMBL/GenBank/DDBJ databases">
        <title>Kefir isolates.</title>
        <authorList>
            <person name="Marcisauskas S."/>
            <person name="Kim Y."/>
            <person name="Blasche S."/>
        </authorList>
    </citation>
    <scope>NUCLEOTIDE SEQUENCE [LARGE SCALE GENOMIC DNA]</scope>
    <source>
        <strain evidence="2 3">OG2</strain>
    </source>
</reference>
<dbReference type="GO" id="GO:0070126">
    <property type="term" value="P:mitochondrial translational termination"/>
    <property type="evidence" value="ECO:0007669"/>
    <property type="project" value="TreeGrafter"/>
</dbReference>
<comment type="caution">
    <text evidence="2">The sequence shown here is derived from an EMBL/GenBank/DDBJ whole genome shotgun (WGS) entry which is preliminary data.</text>
</comment>
<dbReference type="EMBL" id="PUHR01000026">
    <property type="protein sequence ID" value="KAG0670235.1"/>
    <property type="molecule type" value="Genomic_DNA"/>
</dbReference>
<accession>A0A9P7BCL7</accession>
<organism evidence="2 3">
    <name type="scientific">Maudiozyma exigua</name>
    <name type="common">Yeast</name>
    <name type="synonym">Kazachstania exigua</name>
    <dbReference type="NCBI Taxonomy" id="34358"/>
    <lineage>
        <taxon>Eukaryota</taxon>
        <taxon>Fungi</taxon>
        <taxon>Dikarya</taxon>
        <taxon>Ascomycota</taxon>
        <taxon>Saccharomycotina</taxon>
        <taxon>Saccharomycetes</taxon>
        <taxon>Saccharomycetales</taxon>
        <taxon>Saccharomycetaceae</taxon>
        <taxon>Maudiozyma</taxon>
    </lineage>
</organism>
<dbReference type="OrthoDB" id="270639at2759"/>
<gene>
    <name evidence="2" type="ORF">C6P45_002708</name>
</gene>
<dbReference type="AlphaFoldDB" id="A0A9P7BCL7"/>
<dbReference type="InterPro" id="IPR052104">
    <property type="entry name" value="Mito_Release_Factor_mL62"/>
</dbReference>
<dbReference type="Pfam" id="PF00472">
    <property type="entry name" value="RF-1"/>
    <property type="match status" value="1"/>
</dbReference>
<dbReference type="SUPFAM" id="SSF110916">
    <property type="entry name" value="Peptidyl-tRNA hydrolase domain-like"/>
    <property type="match status" value="1"/>
</dbReference>
<dbReference type="GO" id="GO:0005762">
    <property type="term" value="C:mitochondrial large ribosomal subunit"/>
    <property type="evidence" value="ECO:0007669"/>
    <property type="project" value="TreeGrafter"/>
</dbReference>
<protein>
    <recommendedName>
        <fullName evidence="1">Prokaryotic-type class I peptide chain release factors domain-containing protein</fullName>
    </recommendedName>
</protein>
<sequence>MSCIIRIAGLRTVNVCPSWAATTSRKFGYSSMVRSDNKMAKKWLVNLSLVNLEPKYFHVRYDLASGPGGQNVNKVNTKCTLTLPDLSKCSLFPEEIKSQLISKRMKYYSPNSDSITIQSDETRSREQNRTRCFEKLVDSIKETCYFAKDADIKDIKRWQSIKERTKNLRLKQKKFNSEKKKTRKQLF</sequence>
<keyword evidence="3" id="KW-1185">Reference proteome</keyword>
<feature type="domain" description="Prokaryotic-type class I peptide chain release factors" evidence="1">
    <location>
        <begin position="50"/>
        <end position="183"/>
    </location>
</feature>